<gene>
    <name evidence="1" type="ORF">IAB88_02535</name>
</gene>
<evidence type="ECO:0000313" key="1">
    <source>
        <dbReference type="EMBL" id="MBO8475853.1"/>
    </source>
</evidence>
<dbReference type="Gene3D" id="3.30.420.240">
    <property type="match status" value="1"/>
</dbReference>
<evidence type="ECO:0000313" key="2">
    <source>
        <dbReference type="Proteomes" id="UP000823598"/>
    </source>
</evidence>
<dbReference type="Proteomes" id="UP000823598">
    <property type="component" value="Unassembled WGS sequence"/>
</dbReference>
<dbReference type="AlphaFoldDB" id="A0A9D9IN91"/>
<organism evidence="1 2">
    <name type="scientific">Candidatus Limisoma faecipullorum</name>
    <dbReference type="NCBI Taxonomy" id="2840854"/>
    <lineage>
        <taxon>Bacteria</taxon>
        <taxon>Pseudomonadati</taxon>
        <taxon>Bacteroidota</taxon>
        <taxon>Bacteroidia</taxon>
        <taxon>Bacteroidales</taxon>
        <taxon>Candidatus Limisoma</taxon>
    </lineage>
</organism>
<accession>A0A9D9IN91</accession>
<evidence type="ECO:0008006" key="3">
    <source>
        <dbReference type="Google" id="ProtNLM"/>
    </source>
</evidence>
<reference evidence="1" key="2">
    <citation type="journal article" date="2021" name="PeerJ">
        <title>Extensive microbial diversity within the chicken gut microbiome revealed by metagenomics and culture.</title>
        <authorList>
            <person name="Gilroy R."/>
            <person name="Ravi A."/>
            <person name="Getino M."/>
            <person name="Pursley I."/>
            <person name="Horton D.L."/>
            <person name="Alikhan N.F."/>
            <person name="Baker D."/>
            <person name="Gharbi K."/>
            <person name="Hall N."/>
            <person name="Watson M."/>
            <person name="Adriaenssens E.M."/>
            <person name="Foster-Nyarko E."/>
            <person name="Jarju S."/>
            <person name="Secka A."/>
            <person name="Antonio M."/>
            <person name="Oren A."/>
            <person name="Chaudhuri R.R."/>
            <person name="La Ragione R."/>
            <person name="Hildebrand F."/>
            <person name="Pallen M.J."/>
        </authorList>
    </citation>
    <scope>NUCLEOTIDE SEQUENCE</scope>
    <source>
        <strain evidence="1">6919</strain>
    </source>
</reference>
<sequence length="633" mass="71486">MDAMDYTAMIKENDRRRQRLATERYDPLTGEGCCGERREVRVPGGGRACVPASMLLDPEYSDTLSLNGFEMLRMRHDFEFWCAKCVAVKDKTGWRDIRLVLNRPQRIILRELEAMRTARRPIRAIVLKARQCGVSTLIQAYMAWIQITQRDNWHSLVCAHVRDAAATIRAMMSKLLVRYPEEYLPDGKELRLRPFEGSRNICRIDGRQNTIAVCSAENQEAARGSDLAMAHLSEVAFWRETPGHDPNAIIRSIAGSVALAELTLVVMESTANGVGNFFHTEWLRAKAGESDKVPVFVPWYEYGIYSVPVDDYHGLIDNMDSYERGLWESGLTLEQIAWYHSKRREYASHKAMKAEYPTTDIEAFTSTDRMVFDREGVERLRCGCAAPELEGDIVADAITGPESLRGVRIEAAPGGLLKVWKDRCGSTRHYNRYIVIVDVGGRSDDSDWSVIAVIDRGEERGAKPEVVAQWRGHTDHDLLAWKAAQIAAYYHKALLVIESNTLEAEAAGAGNAAYILDEIADYYPNIYCRNVIDRLTGTRLSQVGFHTNRATKPLVVNHHIATVRDGRYVERDMEAVNEHATYERRNNGGYAAKEGCHDDILMTRCIGLYIADDLARDEPPDLTPLKIPPVRYG</sequence>
<protein>
    <recommendedName>
        <fullName evidence="3">Terminase</fullName>
    </recommendedName>
</protein>
<comment type="caution">
    <text evidence="1">The sequence shown here is derived from an EMBL/GenBank/DDBJ whole genome shotgun (WGS) entry which is preliminary data.</text>
</comment>
<name>A0A9D9IN91_9BACT</name>
<reference evidence="1" key="1">
    <citation type="submission" date="2020-10" db="EMBL/GenBank/DDBJ databases">
        <authorList>
            <person name="Gilroy R."/>
        </authorList>
    </citation>
    <scope>NUCLEOTIDE SEQUENCE</scope>
    <source>
        <strain evidence="1">6919</strain>
    </source>
</reference>
<dbReference type="InterPro" id="IPR027417">
    <property type="entry name" value="P-loop_NTPase"/>
</dbReference>
<proteinExistence type="predicted"/>
<dbReference type="Gene3D" id="3.40.50.300">
    <property type="entry name" value="P-loop containing nucleotide triphosphate hydrolases"/>
    <property type="match status" value="1"/>
</dbReference>
<dbReference type="EMBL" id="JADIMC010000032">
    <property type="protein sequence ID" value="MBO8475853.1"/>
    <property type="molecule type" value="Genomic_DNA"/>
</dbReference>